<evidence type="ECO:0000259" key="15">
    <source>
        <dbReference type="PROSITE" id="PS50999"/>
    </source>
</evidence>
<evidence type="ECO:0000256" key="5">
    <source>
        <dbReference type="ARBA" id="ARBA00022660"/>
    </source>
</evidence>
<keyword evidence="9 13" id="KW-1133">Transmembrane helix</keyword>
<feature type="region of interest" description="Disordered" evidence="12">
    <location>
        <begin position="349"/>
        <end position="397"/>
    </location>
</feature>
<feature type="domain" description="Cytochrome oxidase subunit II transmembrane region profile" evidence="15">
    <location>
        <begin position="65"/>
        <end position="160"/>
    </location>
</feature>
<evidence type="ECO:0000259" key="14">
    <source>
        <dbReference type="PROSITE" id="PS50857"/>
    </source>
</evidence>
<comment type="similarity">
    <text evidence="2">Belongs to the cytochrome c oxidase subunit 2 family.</text>
</comment>
<dbReference type="InterPro" id="IPR011759">
    <property type="entry name" value="Cyt_c_oxidase_su2_TM_dom"/>
</dbReference>
<feature type="compositionally biased region" description="Basic and acidic residues" evidence="12">
    <location>
        <begin position="354"/>
        <end position="374"/>
    </location>
</feature>
<evidence type="ECO:0000256" key="11">
    <source>
        <dbReference type="ARBA" id="ARBA00031389"/>
    </source>
</evidence>
<dbReference type="EC" id="7.1.1.9" evidence="3"/>
<keyword evidence="10 13" id="KW-0472">Membrane</keyword>
<evidence type="ECO:0000256" key="4">
    <source>
        <dbReference type="ARBA" id="ARBA00022448"/>
    </source>
</evidence>
<evidence type="ECO:0000256" key="8">
    <source>
        <dbReference type="ARBA" id="ARBA00022982"/>
    </source>
</evidence>
<name>A0ABT0Z0U1_9FLAO</name>
<evidence type="ECO:0000256" key="13">
    <source>
        <dbReference type="SAM" id="Phobius"/>
    </source>
</evidence>
<evidence type="ECO:0000256" key="6">
    <source>
        <dbReference type="ARBA" id="ARBA00022692"/>
    </source>
</evidence>
<keyword evidence="4" id="KW-0813">Transport</keyword>
<evidence type="ECO:0000256" key="10">
    <source>
        <dbReference type="ARBA" id="ARBA00023136"/>
    </source>
</evidence>
<evidence type="ECO:0000256" key="12">
    <source>
        <dbReference type="SAM" id="MobiDB-lite"/>
    </source>
</evidence>
<keyword evidence="5" id="KW-0679">Respiratory chain</keyword>
<dbReference type="PROSITE" id="PS50857">
    <property type="entry name" value="COX2_CUA"/>
    <property type="match status" value="1"/>
</dbReference>
<feature type="transmembrane region" description="Helical" evidence="13">
    <location>
        <begin position="45"/>
        <end position="68"/>
    </location>
</feature>
<keyword evidence="6 13" id="KW-0812">Transmembrane</keyword>
<dbReference type="Gene3D" id="2.60.40.420">
    <property type="entry name" value="Cupredoxins - blue copper proteins"/>
    <property type="match status" value="1"/>
</dbReference>
<feature type="domain" description="Cytochrome oxidase subunit II copper A binding" evidence="14">
    <location>
        <begin position="163"/>
        <end position="343"/>
    </location>
</feature>
<evidence type="ECO:0000313" key="16">
    <source>
        <dbReference type="EMBL" id="MCM8568782.1"/>
    </source>
</evidence>
<evidence type="ECO:0000313" key="17">
    <source>
        <dbReference type="Proteomes" id="UP001155077"/>
    </source>
</evidence>
<keyword evidence="17" id="KW-1185">Reference proteome</keyword>
<comment type="caution">
    <text evidence="16">The sequence shown here is derived from an EMBL/GenBank/DDBJ whole genome shotgun (WGS) entry which is preliminary data.</text>
</comment>
<dbReference type="PANTHER" id="PTHR22888">
    <property type="entry name" value="CYTOCHROME C OXIDASE, SUBUNIT II"/>
    <property type="match status" value="1"/>
</dbReference>
<organism evidence="16 17">
    <name type="scientific">Gramella jeungdoensis</name>
    <dbReference type="NCBI Taxonomy" id="708091"/>
    <lineage>
        <taxon>Bacteria</taxon>
        <taxon>Pseudomonadati</taxon>
        <taxon>Bacteroidota</taxon>
        <taxon>Flavobacteriia</taxon>
        <taxon>Flavobacteriales</taxon>
        <taxon>Flavobacteriaceae</taxon>
        <taxon>Christiangramia</taxon>
    </lineage>
</organism>
<dbReference type="SUPFAM" id="SSF81464">
    <property type="entry name" value="Cytochrome c oxidase subunit II-like, transmembrane region"/>
    <property type="match status" value="1"/>
</dbReference>
<feature type="transmembrane region" description="Helical" evidence="13">
    <location>
        <begin position="88"/>
        <end position="111"/>
    </location>
</feature>
<dbReference type="Proteomes" id="UP001155077">
    <property type="component" value="Unassembled WGS sequence"/>
</dbReference>
<dbReference type="Pfam" id="PF02790">
    <property type="entry name" value="COX2_TM"/>
    <property type="match status" value="1"/>
</dbReference>
<keyword evidence="8" id="KW-0249">Electron transport</keyword>
<feature type="transmembrane region" description="Helical" evidence="13">
    <location>
        <begin position="132"/>
        <end position="151"/>
    </location>
</feature>
<reference evidence="16" key="1">
    <citation type="submission" date="2022-06" db="EMBL/GenBank/DDBJ databases">
        <title>Gramella sediminis sp. nov., isolated from deep-sea sediment of the Indian Ocean.</title>
        <authorList>
            <person name="Yang L."/>
        </authorList>
    </citation>
    <scope>NUCLEOTIDE SEQUENCE</scope>
    <source>
        <strain evidence="16">HMD3159</strain>
    </source>
</reference>
<gene>
    <name evidence="16" type="ORF">NE848_05295</name>
</gene>
<dbReference type="InterPro" id="IPR036257">
    <property type="entry name" value="Cyt_c_oxidase_su2_TM_sf"/>
</dbReference>
<dbReference type="RefSeq" id="WP_252111182.1">
    <property type="nucleotide sequence ID" value="NZ_JAMSCK010000002.1"/>
</dbReference>
<dbReference type="Gene3D" id="1.10.287.90">
    <property type="match status" value="1"/>
</dbReference>
<proteinExistence type="inferred from homology"/>
<dbReference type="InterPro" id="IPR008972">
    <property type="entry name" value="Cupredoxin"/>
</dbReference>
<feature type="transmembrane region" description="Helical" evidence="13">
    <location>
        <begin position="6"/>
        <end position="24"/>
    </location>
</feature>
<comment type="subcellular location">
    <subcellularLocation>
        <location evidence="1">Membrane</location>
        <topology evidence="1">Multi-pass membrane protein</topology>
    </subcellularLocation>
</comment>
<protein>
    <recommendedName>
        <fullName evidence="3">cytochrome-c oxidase</fullName>
        <ecNumber evidence="3">7.1.1.9</ecNumber>
    </recommendedName>
    <alternativeName>
        <fullName evidence="11">Cytochrome c oxidase polypeptide II</fullName>
    </alternativeName>
</protein>
<dbReference type="EMBL" id="JAMSCK010000002">
    <property type="protein sequence ID" value="MCM8568782.1"/>
    <property type="molecule type" value="Genomic_DNA"/>
</dbReference>
<dbReference type="InterPro" id="IPR002429">
    <property type="entry name" value="CcO_II-like_C"/>
</dbReference>
<evidence type="ECO:0000256" key="9">
    <source>
        <dbReference type="ARBA" id="ARBA00022989"/>
    </source>
</evidence>
<dbReference type="PROSITE" id="PS50999">
    <property type="entry name" value="COX2_TM"/>
    <property type="match status" value="1"/>
</dbReference>
<evidence type="ECO:0000256" key="7">
    <source>
        <dbReference type="ARBA" id="ARBA00022967"/>
    </source>
</evidence>
<sequence>MTVFLVIIVLALLAVTGWQISKIFELSKRPDADTSQVANDKDNKLNGILMLAFVIFIYVISIFCFWEYGRFYLPEAASEHGSEYDTLMFVSIALIMVVQVITQGLLHFFAYKYKGEKTKKALFYADNDKLEFIWTIIPVIVLAGLIIYGLFTWSDIMNVNTEEDPMVVEVYAYQFAWRARYAGEDNTLGKANVRFIEGVNQLGVDESDSYGKDDKIVTELHLPVNKPVLFKFRSQDVLHSAYFPFFRAQMNVVPGMITQFSFTPTITSEEMRQSEYMVDKVKSVNEVRNERNQELAAQGEPTLDSYEFDYFLLCNKICGQAHYNMQMKIVVESEEDFNAWLEEQPTFGSVMADQNKDAGQTEDKGGSEDPASKEEGEDSTNEQSQESEAVAVVENNN</sequence>
<dbReference type="PANTHER" id="PTHR22888:SF9">
    <property type="entry name" value="CYTOCHROME C OXIDASE SUBUNIT 2"/>
    <property type="match status" value="1"/>
</dbReference>
<evidence type="ECO:0000256" key="3">
    <source>
        <dbReference type="ARBA" id="ARBA00012949"/>
    </source>
</evidence>
<evidence type="ECO:0000256" key="1">
    <source>
        <dbReference type="ARBA" id="ARBA00004141"/>
    </source>
</evidence>
<evidence type="ECO:0000256" key="2">
    <source>
        <dbReference type="ARBA" id="ARBA00007866"/>
    </source>
</evidence>
<dbReference type="SUPFAM" id="SSF49503">
    <property type="entry name" value="Cupredoxins"/>
    <property type="match status" value="1"/>
</dbReference>
<accession>A0ABT0Z0U1</accession>
<dbReference type="InterPro" id="IPR045187">
    <property type="entry name" value="CcO_II"/>
</dbReference>
<keyword evidence="7" id="KW-1278">Translocase</keyword>